<accession>A0ABS1TID1</accession>
<gene>
    <name evidence="1" type="ORF">JK635_02370</name>
</gene>
<name>A0ABS1TID1_9BACI</name>
<dbReference type="EMBL" id="JAESWB010000025">
    <property type="protein sequence ID" value="MBL4951085.1"/>
    <property type="molecule type" value="Genomic_DNA"/>
</dbReference>
<proteinExistence type="predicted"/>
<organism evidence="1 2">
    <name type="scientific">Neobacillus paridis</name>
    <dbReference type="NCBI Taxonomy" id="2803862"/>
    <lineage>
        <taxon>Bacteria</taxon>
        <taxon>Bacillati</taxon>
        <taxon>Bacillota</taxon>
        <taxon>Bacilli</taxon>
        <taxon>Bacillales</taxon>
        <taxon>Bacillaceae</taxon>
        <taxon>Neobacillus</taxon>
    </lineage>
</organism>
<sequence>MIMLKFDIDEKVVTTTGKTGTIKSFRVDGNNKNGVKTIDIKYYVHFGGYASDWISEEHLKPYHDYDNFSPKFELDFLNLLIDVNLSKRNFEMVKYFNELKMTYSKIEKF</sequence>
<evidence type="ECO:0000313" key="2">
    <source>
        <dbReference type="Proteomes" id="UP000623967"/>
    </source>
</evidence>
<dbReference type="Proteomes" id="UP000623967">
    <property type="component" value="Unassembled WGS sequence"/>
</dbReference>
<keyword evidence="2" id="KW-1185">Reference proteome</keyword>
<comment type="caution">
    <text evidence="1">The sequence shown here is derived from an EMBL/GenBank/DDBJ whole genome shotgun (WGS) entry which is preliminary data.</text>
</comment>
<protein>
    <submittedName>
        <fullName evidence="1">Uncharacterized protein</fullName>
    </submittedName>
</protein>
<evidence type="ECO:0000313" key="1">
    <source>
        <dbReference type="EMBL" id="MBL4951085.1"/>
    </source>
</evidence>
<reference evidence="1 2" key="1">
    <citation type="submission" date="2021-01" db="EMBL/GenBank/DDBJ databases">
        <title>Genome public.</title>
        <authorList>
            <person name="Liu C."/>
            <person name="Sun Q."/>
        </authorList>
    </citation>
    <scope>NUCLEOTIDE SEQUENCE [LARGE SCALE GENOMIC DNA]</scope>
    <source>
        <strain evidence="1 2">YIM B02564</strain>
    </source>
</reference>
<dbReference type="RefSeq" id="WP_202652061.1">
    <property type="nucleotide sequence ID" value="NZ_JAESWB010000025.1"/>
</dbReference>